<dbReference type="Pfam" id="PF22922">
    <property type="entry name" value="GAF_NLP"/>
    <property type="match status" value="1"/>
</dbReference>
<dbReference type="OMA" id="HRMFAMW"/>
<sequence>MENLFSLKEKGKGYWTSPRAQADGMAPSDGGAKNSISEDIFNSFSEFMNFDTYAGWCTSPSATDQMFASYGSSSFQSTPYSTFDALSFAEQSCLTSLVGGNALNAAGTSYSSGDKMAVQQVNVYASDLMDADDLCAKERTGAQRQIEEMANCMISRPVGFSLDEKMLRALSLLRESADGGILAQVWVPMRRGDQYILTTFEQPYLLDQSLAGYREVSRTYTFSAEVTPDLPLGLPGRVFISRVPEWTSSVVYYSIAEYLRGQHARNHKVQGSIALPIFEPPDNVCCAVLELVTVKEKPNFDSEMENVRLALQAVNLRSTAPPQLLPQSLSRNQRAALAEITDVLRAVCHAHSLPLALTWIPCHYMEEAFDEVMKVRVREGNSRSSGKFVLCIERTACYVNDREMQGFVHACSEHYIEEGQGIAGKALQSNHPFFFSDVKAYDITKYPLVHHARKYGLNAAVAIRLRSTYTGDDDYILEFFLPVNMKGSSEQQLLLNNLSGTMQRICKSLRTVSDAELKGGEGSAVDFQKGAISSFPPLSVSITSSQTTSSEAVLNLTDKVPLDASSSKYDAMKSDGPHEQSFNASRRQPEKKRSTAEKNVSLGVLQQYFSGSLKDAAKSIGVCPTTLKRICRQHGISRWPSRKINKVNRSLKKIQTVLDSVQGVEGGLKFDPTTGGFVAAGSIVQEFDSQRIFLSPDKNLPARNSQSATEEAVSVPSVPCIDGSNSAVKVEEDEFCMDTCGEVLMKSSIPVIDCSEDSKSIATDAEICQKGRLGCGPWAAMDNASAFAKGTKGSLNSGSAKVDNSDTHFVSRSSCSLGAAEVLDTKEEGDDVMVEHNQPTCSSMTESSNGSGSMIHGSASSSPSFEEKHLKVKCDDGGSKISVKATYREDTVRFKFEPSAGCFQLYEEVAKRFKLQNGTFQLKYLDDEEEWVMLVTDSDLQECIEILDYVGKRSVKFLVRDSVFTMGSSGSSNCFLGGSS</sequence>
<dbReference type="PROSITE" id="PS51745">
    <property type="entry name" value="PB1"/>
    <property type="match status" value="1"/>
</dbReference>
<name>A0A251JVM8_MANES</name>
<dbReference type="InterPro" id="IPR000270">
    <property type="entry name" value="PB1_dom"/>
</dbReference>
<dbReference type="InterPro" id="IPR034891">
    <property type="entry name" value="PB1_NLP"/>
</dbReference>
<organism evidence="9 10">
    <name type="scientific">Manihot esculenta</name>
    <name type="common">Cassava</name>
    <name type="synonym">Jatropha manihot</name>
    <dbReference type="NCBI Taxonomy" id="3983"/>
    <lineage>
        <taxon>Eukaryota</taxon>
        <taxon>Viridiplantae</taxon>
        <taxon>Streptophyta</taxon>
        <taxon>Embryophyta</taxon>
        <taxon>Tracheophyta</taxon>
        <taxon>Spermatophyta</taxon>
        <taxon>Magnoliopsida</taxon>
        <taxon>eudicotyledons</taxon>
        <taxon>Gunneridae</taxon>
        <taxon>Pentapetalae</taxon>
        <taxon>rosids</taxon>
        <taxon>fabids</taxon>
        <taxon>Malpighiales</taxon>
        <taxon>Euphorbiaceae</taxon>
        <taxon>Crotonoideae</taxon>
        <taxon>Manihoteae</taxon>
        <taxon>Manihot</taxon>
    </lineage>
</organism>
<gene>
    <name evidence="9" type="ORF">MANES_11G127000</name>
</gene>
<keyword evidence="4" id="KW-0804">Transcription</keyword>
<dbReference type="Gramene" id="Manes.11G127000.14.v8.1">
    <property type="protein sequence ID" value="Manes.11G127000.14.v8.1.CDS"/>
    <property type="gene ID" value="Manes.11G127000.v8.1"/>
</dbReference>
<dbReference type="Gramene" id="Manes.11G127000.11.v8.1">
    <property type="protein sequence ID" value="Manes.11G127000.11.v8.1.CDS"/>
    <property type="gene ID" value="Manes.11G127000.v8.1"/>
</dbReference>
<evidence type="ECO:0000256" key="3">
    <source>
        <dbReference type="ARBA" id="ARBA00023125"/>
    </source>
</evidence>
<keyword evidence="10" id="KW-1185">Reference proteome</keyword>
<evidence type="ECO:0000256" key="6">
    <source>
        <dbReference type="SAM" id="MobiDB-lite"/>
    </source>
</evidence>
<dbReference type="Proteomes" id="UP000091857">
    <property type="component" value="Chromosome 11"/>
</dbReference>
<dbReference type="CDD" id="cd06407">
    <property type="entry name" value="PB1_NLP"/>
    <property type="match status" value="1"/>
</dbReference>
<dbReference type="InterPro" id="IPR053793">
    <property type="entry name" value="PB1-like"/>
</dbReference>
<dbReference type="GO" id="GO:0003700">
    <property type="term" value="F:DNA-binding transcription factor activity"/>
    <property type="evidence" value="ECO:0007669"/>
    <property type="project" value="InterPro"/>
</dbReference>
<evidence type="ECO:0000256" key="1">
    <source>
        <dbReference type="ARBA" id="ARBA00011726"/>
    </source>
</evidence>
<dbReference type="GO" id="GO:0003677">
    <property type="term" value="F:DNA binding"/>
    <property type="evidence" value="ECO:0007669"/>
    <property type="project" value="UniProtKB-KW"/>
</dbReference>
<evidence type="ECO:0000313" key="9">
    <source>
        <dbReference type="EMBL" id="OAY37761.1"/>
    </source>
</evidence>
<dbReference type="SMR" id="A0A251JVM8"/>
<reference evidence="9 10" key="1">
    <citation type="submission" date="2016-02" db="EMBL/GenBank/DDBJ databases">
        <title>WGS assembly of Manihot esculenta.</title>
        <authorList>
            <person name="Bredeson J.V."/>
            <person name="Prochnik S.E."/>
            <person name="Lyons J.B."/>
            <person name="Schmutz J."/>
            <person name="Grimwood J."/>
            <person name="Vrebalov J."/>
            <person name="Bart R.S."/>
            <person name="Amuge T."/>
            <person name="Ferguson M.E."/>
            <person name="Green R."/>
            <person name="Putnam N."/>
            <person name="Stites J."/>
            <person name="Rounsley S."/>
            <person name="Rokhsar D.S."/>
        </authorList>
    </citation>
    <scope>NUCLEOTIDE SEQUENCE [LARGE SCALE GENOMIC DNA]</scope>
    <source>
        <strain evidence="10">cv. AM560-2</strain>
        <tissue evidence="9">Leaf</tissue>
    </source>
</reference>
<dbReference type="Pfam" id="PF02042">
    <property type="entry name" value="RWP-RK"/>
    <property type="match status" value="1"/>
</dbReference>
<evidence type="ECO:0000256" key="4">
    <source>
        <dbReference type="ARBA" id="ARBA00023163"/>
    </source>
</evidence>
<dbReference type="Gramene" id="Manes.11G127000.13.v8.1">
    <property type="protein sequence ID" value="Manes.11G127000.13.v8.1.CDS"/>
    <property type="gene ID" value="Manes.11G127000.v8.1"/>
</dbReference>
<dbReference type="Gramene" id="Manes.11G127000.12.v8.1">
    <property type="protein sequence ID" value="Manes.11G127000.12.v8.1.CDS"/>
    <property type="gene ID" value="Manes.11G127000.v8.1"/>
</dbReference>
<dbReference type="Pfam" id="PF00564">
    <property type="entry name" value="PB1"/>
    <property type="match status" value="1"/>
</dbReference>
<dbReference type="Gramene" id="Manes.11G127000.6.v8.1">
    <property type="protein sequence ID" value="Manes.11G127000.6.v8.1.CDS"/>
    <property type="gene ID" value="Manes.11G127000.v8.1"/>
</dbReference>
<comment type="subunit">
    <text evidence="1">Homodimers and heterodimers.</text>
</comment>
<dbReference type="EMBL" id="CM004397">
    <property type="protein sequence ID" value="OAY37760.1"/>
    <property type="molecule type" value="Genomic_DNA"/>
</dbReference>
<feature type="region of interest" description="Disordered" evidence="6">
    <location>
        <begin position="839"/>
        <end position="864"/>
    </location>
</feature>
<dbReference type="PANTHER" id="PTHR32002">
    <property type="entry name" value="PROTEIN NLP8"/>
    <property type="match status" value="1"/>
</dbReference>
<dbReference type="SMART" id="SM00666">
    <property type="entry name" value="PB1"/>
    <property type="match status" value="1"/>
</dbReference>
<feature type="domain" description="PB1" evidence="8">
    <location>
        <begin position="880"/>
        <end position="962"/>
    </location>
</feature>
<evidence type="ECO:0000259" key="7">
    <source>
        <dbReference type="PROSITE" id="PS51519"/>
    </source>
</evidence>
<dbReference type="InterPro" id="IPR055081">
    <property type="entry name" value="NLP1-9_GAF"/>
</dbReference>
<dbReference type="InterPro" id="IPR003035">
    <property type="entry name" value="RWP-RK_dom"/>
</dbReference>
<evidence type="ECO:0000259" key="8">
    <source>
        <dbReference type="PROSITE" id="PS51745"/>
    </source>
</evidence>
<dbReference type="OrthoDB" id="6270329at2759"/>
<keyword evidence="3" id="KW-0238">DNA-binding</keyword>
<feature type="domain" description="RWP-RK" evidence="7">
    <location>
        <begin position="586"/>
        <end position="667"/>
    </location>
</feature>
<evidence type="ECO:0008006" key="11">
    <source>
        <dbReference type="Google" id="ProtNLM"/>
    </source>
</evidence>
<dbReference type="PANTHER" id="PTHR32002:SF41">
    <property type="entry name" value="PROTEIN NLP8"/>
    <property type="match status" value="1"/>
</dbReference>
<proteinExistence type="predicted"/>
<evidence type="ECO:0000256" key="2">
    <source>
        <dbReference type="ARBA" id="ARBA00023015"/>
    </source>
</evidence>
<accession>A0A251JVM8</accession>
<dbReference type="STRING" id="3983.A0A251JVM8"/>
<evidence type="ECO:0000256" key="5">
    <source>
        <dbReference type="ARBA" id="ARBA00023242"/>
    </source>
</evidence>
<feature type="region of interest" description="Disordered" evidence="6">
    <location>
        <begin position="567"/>
        <end position="597"/>
    </location>
</feature>
<keyword evidence="2" id="KW-0805">Transcription regulation</keyword>
<dbReference type="AlphaFoldDB" id="A0A251JVM8"/>
<dbReference type="EMBL" id="CM004397">
    <property type="protein sequence ID" value="OAY37761.1"/>
    <property type="molecule type" value="Genomic_DNA"/>
</dbReference>
<dbReference type="PROSITE" id="PS51519">
    <property type="entry name" value="RWP_RK"/>
    <property type="match status" value="1"/>
</dbReference>
<feature type="compositionally biased region" description="Basic and acidic residues" evidence="6">
    <location>
        <begin position="587"/>
        <end position="596"/>
    </location>
</feature>
<dbReference type="InterPro" id="IPR045012">
    <property type="entry name" value="NLP"/>
</dbReference>
<keyword evidence="5" id="KW-0539">Nucleus</keyword>
<evidence type="ECO:0000313" key="10">
    <source>
        <dbReference type="Proteomes" id="UP000091857"/>
    </source>
</evidence>
<dbReference type="Gene3D" id="3.10.20.90">
    <property type="entry name" value="Phosphatidylinositol 3-kinase Catalytic Subunit, Chain A, domain 1"/>
    <property type="match status" value="1"/>
</dbReference>
<dbReference type="EMBL" id="CM004397">
    <property type="protein sequence ID" value="OAY37759.1"/>
    <property type="molecule type" value="Genomic_DNA"/>
</dbReference>
<feature type="compositionally biased region" description="Low complexity" evidence="6">
    <location>
        <begin position="842"/>
        <end position="864"/>
    </location>
</feature>
<protein>
    <recommendedName>
        <fullName evidence="11">PB1 domain-containing protein</fullName>
    </recommendedName>
</protein>
<dbReference type="SUPFAM" id="SSF54277">
    <property type="entry name" value="CAD &amp; PB1 domains"/>
    <property type="match status" value="1"/>
</dbReference>